<comment type="caution">
    <text evidence="1">The sequence shown here is derived from an EMBL/GenBank/DDBJ whole genome shotgun (WGS) entry which is preliminary data.</text>
</comment>
<sequence>MNVVAAVVVLATSYFLLVRILRYRHLSHLQHVYGSVSMTPWIAQRILHVTLFYEFPSTMLLGTIVALFKIYGIPTVSSLLLRTGELKTRDSITRRLADTGTLIATWITNPLVGPGSGLEPPDDCSTPVDPRGALAIARVNWLHRKYPILNDDYKYNLALFVLEPLRLTSEFGWRPLTQLERQAIFVFWMEIGRRMGIQDLWTSFEEMEEWAESYAQEKMVPSQASADLANIAIGHFTYRIPNVLGLRNLMKDIVACFLDERTRRAMMWVSTEDPPADYLLRLQNTELPRMHTVYKRPYGPWYYPEPKGISKVVQNLRLYLGLTQPDKIPSRRWKSEGYRIEELGPIRFESEGHEAVMQEAASLQGTPVVGPWALDGGRSRN</sequence>
<accession>A0ACC1SSM9</accession>
<dbReference type="EMBL" id="JANHOG010001057">
    <property type="protein sequence ID" value="KAJ3545435.1"/>
    <property type="molecule type" value="Genomic_DNA"/>
</dbReference>
<name>A0ACC1SSM9_9APHY</name>
<evidence type="ECO:0000313" key="2">
    <source>
        <dbReference type="Proteomes" id="UP001148662"/>
    </source>
</evidence>
<protein>
    <submittedName>
        <fullName evidence="1">Uncharacterized protein</fullName>
    </submittedName>
</protein>
<gene>
    <name evidence="1" type="ORF">NM688_g5625</name>
</gene>
<proteinExistence type="predicted"/>
<keyword evidence="2" id="KW-1185">Reference proteome</keyword>
<reference evidence="1" key="1">
    <citation type="submission" date="2022-07" db="EMBL/GenBank/DDBJ databases">
        <title>Genome Sequence of Phlebia brevispora.</title>
        <authorList>
            <person name="Buettner E."/>
        </authorList>
    </citation>
    <scope>NUCLEOTIDE SEQUENCE</scope>
    <source>
        <strain evidence="1">MPL23</strain>
    </source>
</reference>
<organism evidence="1 2">
    <name type="scientific">Phlebia brevispora</name>
    <dbReference type="NCBI Taxonomy" id="194682"/>
    <lineage>
        <taxon>Eukaryota</taxon>
        <taxon>Fungi</taxon>
        <taxon>Dikarya</taxon>
        <taxon>Basidiomycota</taxon>
        <taxon>Agaricomycotina</taxon>
        <taxon>Agaricomycetes</taxon>
        <taxon>Polyporales</taxon>
        <taxon>Meruliaceae</taxon>
        <taxon>Phlebia</taxon>
    </lineage>
</organism>
<dbReference type="Proteomes" id="UP001148662">
    <property type="component" value="Unassembled WGS sequence"/>
</dbReference>
<evidence type="ECO:0000313" key="1">
    <source>
        <dbReference type="EMBL" id="KAJ3545435.1"/>
    </source>
</evidence>